<dbReference type="EMBL" id="JH930472">
    <property type="protein sequence ID" value="EKM55009.1"/>
    <property type="molecule type" value="Genomic_DNA"/>
</dbReference>
<proteinExistence type="predicted"/>
<feature type="compositionally biased region" description="Basic and acidic residues" evidence="1">
    <location>
        <begin position="376"/>
        <end position="403"/>
    </location>
</feature>
<dbReference type="HOGENOM" id="CLU_552207_0_0_1"/>
<feature type="region of interest" description="Disordered" evidence="1">
    <location>
        <begin position="1"/>
        <end position="160"/>
    </location>
</feature>
<dbReference type="GeneID" id="18916272"/>
<dbReference type="Proteomes" id="UP000008370">
    <property type="component" value="Unassembled WGS sequence"/>
</dbReference>
<dbReference type="AlphaFoldDB" id="K5W7R1"/>
<sequence>MANKDGEPMPSPGSDVALPTTKTPDSSFQSSAAEAVRGEAAGEDTEQEHEPPSETPSAAPTEDKSSRTSLDTSVQDRDTSPERTPIATTAPTRLQPPHHTHRDLAEPATSEAAQVDCPDTPCSSSTHSVPDSTAGLDSPMPPSSTAPSSTRTSLTDTAPAAWSLSSKPAGILRSATLPRSASSTSISAVTFAPLPPTEPRRRASHMQLGVAARSRMLRARRMRFVDPETGEAYVRIVDAAVADQLPPHARYVCQGEDVTAAGGAIEGDHPYRAVRCPPRRSGSGGFWSATDGMTTPEEDALPDEDAFVALGKMVKGGAKFLWRKVSKSQKGRDGAAAGEEDASEGEEGVAETDKAHPPQGEPTSTGAPASANAAQDVKEEEREEEEGKKGALRIEFKEPRHCFEVTTSAPLQEVPAEKATPAPARRGAGGKAGRVWEEAVDEDVTKRFEAVARAEKEKERGRGKLVAMLAARTPVKVSKRKESKETLNKQDKSL</sequence>
<evidence type="ECO:0000313" key="2">
    <source>
        <dbReference type="EMBL" id="EKM55009.1"/>
    </source>
</evidence>
<feature type="region of interest" description="Disordered" evidence="1">
    <location>
        <begin position="175"/>
        <end position="205"/>
    </location>
</feature>
<feature type="region of interest" description="Disordered" evidence="1">
    <location>
        <begin position="475"/>
        <end position="494"/>
    </location>
</feature>
<feature type="compositionally biased region" description="Polar residues" evidence="1">
    <location>
        <begin position="20"/>
        <end position="31"/>
    </location>
</feature>
<dbReference type="InParanoid" id="K5W7R1"/>
<evidence type="ECO:0000256" key="1">
    <source>
        <dbReference type="SAM" id="MobiDB-lite"/>
    </source>
</evidence>
<accession>K5W7R1</accession>
<feature type="compositionally biased region" description="Acidic residues" evidence="1">
    <location>
        <begin position="338"/>
        <end position="350"/>
    </location>
</feature>
<keyword evidence="3" id="KW-1185">Reference proteome</keyword>
<dbReference type="KEGG" id="pco:PHACADRAFT_255299"/>
<protein>
    <submittedName>
        <fullName evidence="2">Uncharacterized protein</fullName>
    </submittedName>
</protein>
<name>K5W7R1_PHACS</name>
<dbReference type="OrthoDB" id="3265817at2759"/>
<gene>
    <name evidence="2" type="ORF">PHACADRAFT_255299</name>
</gene>
<reference evidence="2 3" key="1">
    <citation type="journal article" date="2012" name="BMC Genomics">
        <title>Comparative genomics of the white-rot fungi, Phanerochaete carnosa and P. chrysosporium, to elucidate the genetic basis of the distinct wood types they colonize.</title>
        <authorList>
            <person name="Suzuki H."/>
            <person name="MacDonald J."/>
            <person name="Syed K."/>
            <person name="Salamov A."/>
            <person name="Hori C."/>
            <person name="Aerts A."/>
            <person name="Henrissat B."/>
            <person name="Wiebenga A."/>
            <person name="vanKuyk P.A."/>
            <person name="Barry K."/>
            <person name="Lindquist E."/>
            <person name="LaButti K."/>
            <person name="Lapidus A."/>
            <person name="Lucas S."/>
            <person name="Coutinho P."/>
            <person name="Gong Y."/>
            <person name="Samejima M."/>
            <person name="Mahadevan R."/>
            <person name="Abou-Zaid M."/>
            <person name="de Vries R.P."/>
            <person name="Igarashi K."/>
            <person name="Yadav J.S."/>
            <person name="Grigoriev I.V."/>
            <person name="Master E.R."/>
        </authorList>
    </citation>
    <scope>NUCLEOTIDE SEQUENCE [LARGE SCALE GENOMIC DNA]</scope>
    <source>
        <strain evidence="2 3">HHB-10118-sp</strain>
    </source>
</reference>
<evidence type="ECO:0000313" key="3">
    <source>
        <dbReference type="Proteomes" id="UP000008370"/>
    </source>
</evidence>
<feature type="region of interest" description="Disordered" evidence="1">
    <location>
        <begin position="326"/>
        <end position="435"/>
    </location>
</feature>
<organism evidence="2 3">
    <name type="scientific">Phanerochaete carnosa (strain HHB-10118-sp)</name>
    <name type="common">White-rot fungus</name>
    <name type="synonym">Peniophora carnosa</name>
    <dbReference type="NCBI Taxonomy" id="650164"/>
    <lineage>
        <taxon>Eukaryota</taxon>
        <taxon>Fungi</taxon>
        <taxon>Dikarya</taxon>
        <taxon>Basidiomycota</taxon>
        <taxon>Agaricomycotina</taxon>
        <taxon>Agaricomycetes</taxon>
        <taxon>Polyporales</taxon>
        <taxon>Phanerochaetaceae</taxon>
        <taxon>Phanerochaete</taxon>
    </lineage>
</organism>
<dbReference type="RefSeq" id="XP_007395356.1">
    <property type="nucleotide sequence ID" value="XM_007395294.1"/>
</dbReference>
<feature type="compositionally biased region" description="Low complexity" evidence="1">
    <location>
        <begin position="145"/>
        <end position="155"/>
    </location>
</feature>
<feature type="compositionally biased region" description="Polar residues" evidence="1">
    <location>
        <begin position="177"/>
        <end position="188"/>
    </location>
</feature>
<feature type="compositionally biased region" description="Basic and acidic residues" evidence="1">
    <location>
        <begin position="480"/>
        <end position="494"/>
    </location>
</feature>
<feature type="compositionally biased region" description="Polar residues" evidence="1">
    <location>
        <begin position="121"/>
        <end position="131"/>
    </location>
</feature>